<proteinExistence type="predicted"/>
<dbReference type="STRING" id="1177154.Y5S_01533"/>
<dbReference type="Proteomes" id="UP000029444">
    <property type="component" value="Unassembled WGS sequence"/>
</dbReference>
<comment type="caution">
    <text evidence="1">The sequence shown here is derived from an EMBL/GenBank/DDBJ whole genome shotgun (WGS) entry which is preliminary data.</text>
</comment>
<evidence type="ECO:0000313" key="1">
    <source>
        <dbReference type="EMBL" id="KGD65099.1"/>
    </source>
</evidence>
<gene>
    <name evidence="1" type="ORF">Y5S_01533</name>
</gene>
<dbReference type="EMBL" id="ARXV01000005">
    <property type="protein sequence ID" value="KGD65099.1"/>
    <property type="molecule type" value="Genomic_DNA"/>
</dbReference>
<protein>
    <recommendedName>
        <fullName evidence="3">Beta-ketoacyl synthase N-terminal domain-containing protein</fullName>
    </recommendedName>
</protein>
<reference evidence="1 2" key="1">
    <citation type="submission" date="2012-09" db="EMBL/GenBank/DDBJ databases">
        <title>Genome Sequence of alkane-degrading Bacterium Alcanivorax sp. 19-m-6.</title>
        <authorList>
            <person name="Lai Q."/>
            <person name="Shao Z."/>
        </authorList>
    </citation>
    <scope>NUCLEOTIDE SEQUENCE [LARGE SCALE GENOMIC DNA]</scope>
    <source>
        <strain evidence="1 2">19-m-6</strain>
    </source>
</reference>
<evidence type="ECO:0008006" key="3">
    <source>
        <dbReference type="Google" id="ProtNLM"/>
    </source>
</evidence>
<accession>A0A095SLC0</accession>
<evidence type="ECO:0000313" key="2">
    <source>
        <dbReference type="Proteomes" id="UP000029444"/>
    </source>
</evidence>
<sequence length="351" mass="37514">MAGGGMSRPVFVSEYGVLSPGGDSSLALLSATLSGVSAVNVIKDLAVAVGSDYRAHFPRLACLPGALEWEDRVELALRHLLDQSHPVLLITPDQGAPQFSWMRDVLSLADPEGRLEWVTVDALASVLSRQVIRLRAGEISALSVFGLDSLVHPVNVMQLAAAAQLQTDKLPDGRAVGEGFAWFTLSCQPAPVEWQADAAGVEPNAGEMMPASLLGLADTISALKEGGELSRPRLIIHARAQAPRDDLEWHHASQRLWPARLAPRENLAMRKGEQQAPQPAPPPWQQHLKPAKVTGELGAAAFPMAIALACERLCWSLAPAPQALVVDAGAQQARCAVWLKNTESQGCDSNE</sequence>
<keyword evidence="2" id="KW-1185">Reference proteome</keyword>
<name>A0A095SLC0_9GAMM</name>
<organism evidence="1 2">
    <name type="scientific">Alcanivorax nanhaiticus</name>
    <dbReference type="NCBI Taxonomy" id="1177154"/>
    <lineage>
        <taxon>Bacteria</taxon>
        <taxon>Pseudomonadati</taxon>
        <taxon>Pseudomonadota</taxon>
        <taxon>Gammaproteobacteria</taxon>
        <taxon>Oceanospirillales</taxon>
        <taxon>Alcanivoracaceae</taxon>
        <taxon>Alcanivorax</taxon>
    </lineage>
</organism>
<dbReference type="AlphaFoldDB" id="A0A095SLC0"/>
<dbReference type="PATRIC" id="fig|1177154.3.peg.1565"/>